<dbReference type="OrthoDB" id="1470350at2759"/>
<dbReference type="Gene3D" id="1.10.630.10">
    <property type="entry name" value="Cytochrome P450"/>
    <property type="match status" value="1"/>
</dbReference>
<evidence type="ECO:0000256" key="8">
    <source>
        <dbReference type="PIRSR" id="PIRSR602401-1"/>
    </source>
</evidence>
<dbReference type="InterPro" id="IPR002401">
    <property type="entry name" value="Cyt_P450_E_grp-I"/>
</dbReference>
<dbReference type="PROSITE" id="PS00086">
    <property type="entry name" value="CYTOCHROME_P450"/>
    <property type="match status" value="1"/>
</dbReference>
<dbReference type="InterPro" id="IPR036396">
    <property type="entry name" value="Cyt_P450_sf"/>
</dbReference>
<feature type="binding site" description="axial binding residue" evidence="8">
    <location>
        <position position="415"/>
    </location>
    <ligand>
        <name>heme</name>
        <dbReference type="ChEBI" id="CHEBI:30413"/>
    </ligand>
    <ligandPart>
        <name>Fe</name>
        <dbReference type="ChEBI" id="CHEBI:18248"/>
    </ligandPart>
</feature>
<keyword evidence="3 8" id="KW-0349">Heme</keyword>
<keyword evidence="6 8" id="KW-0408">Iron</keyword>
<proteinExistence type="inferred from homology"/>
<dbReference type="GO" id="GO:0020037">
    <property type="term" value="F:heme binding"/>
    <property type="evidence" value="ECO:0007669"/>
    <property type="project" value="InterPro"/>
</dbReference>
<dbReference type="Proteomes" id="UP000799423">
    <property type="component" value="Unassembled WGS sequence"/>
</dbReference>
<evidence type="ECO:0000256" key="2">
    <source>
        <dbReference type="ARBA" id="ARBA00010617"/>
    </source>
</evidence>
<evidence type="ECO:0000256" key="5">
    <source>
        <dbReference type="ARBA" id="ARBA00023002"/>
    </source>
</evidence>
<evidence type="ECO:0000256" key="1">
    <source>
        <dbReference type="ARBA" id="ARBA00001971"/>
    </source>
</evidence>
<dbReference type="PRINTS" id="PR00463">
    <property type="entry name" value="EP450I"/>
</dbReference>
<sequence>LFQLTRVLYLSPLRRYPGPIFARYTPFWLATQCRNTRRSAAVMEQHNRHGDFVRIGPNHISINTPEAVAEIYGHKSGCVKSDFYDVFLQVTPVVFNVTDPASHQRKRKYMNPAFSARALADFESSMDEEVLGWKQRLIEMAKNKEHKIDFAVWTNYLAFDVIGRFAFGSSFGFVENSNDHYNLISTINTRGEVLNALGSLPAYIRPWMKYNYFDPFWSAGLRATANLGAIGKRAYQKRKNDAEPQKDLLSYLFKAEDINEQEIIAESISFIVGGSDTTSSTITNVIDFVSRDAKLQQKLQKELDEAFPGEQFVDWVASDKIVQSLPLLNATLREVMRVRPTSATGLERVVPIGGKTIAGEYFPAGTIVSVPTCGLMSDERVFKNPTEFRPERWLEADSKDLVEYFLPFSTGPRACIGRNFAWMEVLKALAVLFKLLDVRRATHEPTLIREGFFNKATECMCFVTLRSSSGK</sequence>
<dbReference type="GO" id="GO:0004497">
    <property type="term" value="F:monooxygenase activity"/>
    <property type="evidence" value="ECO:0007669"/>
    <property type="project" value="UniProtKB-KW"/>
</dbReference>
<evidence type="ECO:0000313" key="10">
    <source>
        <dbReference type="EMBL" id="KAF2856837.1"/>
    </source>
</evidence>
<dbReference type="InterPro" id="IPR050121">
    <property type="entry name" value="Cytochrome_P450_monoxygenase"/>
</dbReference>
<dbReference type="GO" id="GO:0005506">
    <property type="term" value="F:iron ion binding"/>
    <property type="evidence" value="ECO:0007669"/>
    <property type="project" value="InterPro"/>
</dbReference>
<dbReference type="PANTHER" id="PTHR24305:SF29">
    <property type="entry name" value="BENZOATE-PARA-HYDROXYLASE"/>
    <property type="match status" value="1"/>
</dbReference>
<protein>
    <submittedName>
        <fullName evidence="10">Cytochrome P450</fullName>
    </submittedName>
</protein>
<organism evidence="10 11">
    <name type="scientific">Plenodomus tracheiphilus IPT5</name>
    <dbReference type="NCBI Taxonomy" id="1408161"/>
    <lineage>
        <taxon>Eukaryota</taxon>
        <taxon>Fungi</taxon>
        <taxon>Dikarya</taxon>
        <taxon>Ascomycota</taxon>
        <taxon>Pezizomycotina</taxon>
        <taxon>Dothideomycetes</taxon>
        <taxon>Pleosporomycetidae</taxon>
        <taxon>Pleosporales</taxon>
        <taxon>Pleosporineae</taxon>
        <taxon>Leptosphaeriaceae</taxon>
        <taxon>Plenodomus</taxon>
    </lineage>
</organism>
<comment type="similarity">
    <text evidence="2 9">Belongs to the cytochrome P450 family.</text>
</comment>
<evidence type="ECO:0000256" key="3">
    <source>
        <dbReference type="ARBA" id="ARBA00022617"/>
    </source>
</evidence>
<dbReference type="InterPro" id="IPR017972">
    <property type="entry name" value="Cyt_P450_CS"/>
</dbReference>
<accession>A0A6A7BPK7</accession>
<dbReference type="SUPFAM" id="SSF48264">
    <property type="entry name" value="Cytochrome P450"/>
    <property type="match status" value="1"/>
</dbReference>
<dbReference type="GO" id="GO:0016705">
    <property type="term" value="F:oxidoreductase activity, acting on paired donors, with incorporation or reduction of molecular oxygen"/>
    <property type="evidence" value="ECO:0007669"/>
    <property type="project" value="InterPro"/>
</dbReference>
<dbReference type="CDD" id="cd11061">
    <property type="entry name" value="CYP67-like"/>
    <property type="match status" value="1"/>
</dbReference>
<evidence type="ECO:0000313" key="11">
    <source>
        <dbReference type="Proteomes" id="UP000799423"/>
    </source>
</evidence>
<keyword evidence="7 9" id="KW-0503">Monooxygenase</keyword>
<keyword evidence="4 8" id="KW-0479">Metal-binding</keyword>
<dbReference type="EMBL" id="MU006288">
    <property type="protein sequence ID" value="KAF2856837.1"/>
    <property type="molecule type" value="Genomic_DNA"/>
</dbReference>
<comment type="cofactor">
    <cofactor evidence="1 8">
        <name>heme</name>
        <dbReference type="ChEBI" id="CHEBI:30413"/>
    </cofactor>
</comment>
<feature type="non-terminal residue" evidence="10">
    <location>
        <position position="1"/>
    </location>
</feature>
<dbReference type="PANTHER" id="PTHR24305">
    <property type="entry name" value="CYTOCHROME P450"/>
    <property type="match status" value="1"/>
</dbReference>
<evidence type="ECO:0000256" key="7">
    <source>
        <dbReference type="ARBA" id="ARBA00023033"/>
    </source>
</evidence>
<keyword evidence="11" id="KW-1185">Reference proteome</keyword>
<keyword evidence="5 9" id="KW-0560">Oxidoreductase</keyword>
<dbReference type="PRINTS" id="PR00385">
    <property type="entry name" value="P450"/>
</dbReference>
<evidence type="ECO:0000256" key="4">
    <source>
        <dbReference type="ARBA" id="ARBA00022723"/>
    </source>
</evidence>
<evidence type="ECO:0000256" key="9">
    <source>
        <dbReference type="RuleBase" id="RU000461"/>
    </source>
</evidence>
<dbReference type="InterPro" id="IPR001128">
    <property type="entry name" value="Cyt_P450"/>
</dbReference>
<name>A0A6A7BPK7_9PLEO</name>
<gene>
    <name evidence="10" type="ORF">T440DRAFT_382684</name>
</gene>
<reference evidence="10" key="1">
    <citation type="submission" date="2020-01" db="EMBL/GenBank/DDBJ databases">
        <authorList>
            <consortium name="DOE Joint Genome Institute"/>
            <person name="Haridas S."/>
            <person name="Albert R."/>
            <person name="Binder M."/>
            <person name="Bloem J."/>
            <person name="Labutti K."/>
            <person name="Salamov A."/>
            <person name="Andreopoulos B."/>
            <person name="Baker S.E."/>
            <person name="Barry K."/>
            <person name="Bills G."/>
            <person name="Bluhm B.H."/>
            <person name="Cannon C."/>
            <person name="Castanera R."/>
            <person name="Culley D.E."/>
            <person name="Daum C."/>
            <person name="Ezra D."/>
            <person name="Gonzalez J.B."/>
            <person name="Henrissat B."/>
            <person name="Kuo A."/>
            <person name="Liang C."/>
            <person name="Lipzen A."/>
            <person name="Lutzoni F."/>
            <person name="Magnuson J."/>
            <person name="Mondo S."/>
            <person name="Nolan M."/>
            <person name="Ohm R."/>
            <person name="Pangilinan J."/>
            <person name="Park H.-J."/>
            <person name="Ramirez L."/>
            <person name="Alfaro M."/>
            <person name="Sun H."/>
            <person name="Tritt A."/>
            <person name="Yoshinaga Y."/>
            <person name="Zwiers L.-H."/>
            <person name="Turgeon B.G."/>
            <person name="Goodwin S.B."/>
            <person name="Spatafora J.W."/>
            <person name="Crous P.W."/>
            <person name="Grigoriev I.V."/>
        </authorList>
    </citation>
    <scope>NUCLEOTIDE SEQUENCE</scope>
    <source>
        <strain evidence="10">IPT5</strain>
    </source>
</reference>
<evidence type="ECO:0000256" key="6">
    <source>
        <dbReference type="ARBA" id="ARBA00023004"/>
    </source>
</evidence>
<dbReference type="AlphaFoldDB" id="A0A6A7BPK7"/>
<dbReference type="Pfam" id="PF00067">
    <property type="entry name" value="p450"/>
    <property type="match status" value="1"/>
</dbReference>